<comment type="caution">
    <text evidence="2">The sequence shown here is derived from an EMBL/GenBank/DDBJ whole genome shotgun (WGS) entry which is preliminary data.</text>
</comment>
<dbReference type="Gene3D" id="2.60.120.10">
    <property type="entry name" value="Jelly Rolls"/>
    <property type="match status" value="1"/>
</dbReference>
<reference evidence="2 3" key="1">
    <citation type="submission" date="2017-05" db="EMBL/GenBank/DDBJ databases">
        <authorList>
            <person name="Varghese N."/>
            <person name="Submissions S."/>
        </authorList>
    </citation>
    <scope>NUCLEOTIDE SEQUENCE [LARGE SCALE GENOMIC DNA]</scope>
    <source>
        <strain evidence="2 3">SM16</strain>
    </source>
</reference>
<dbReference type="Pfam" id="PF07883">
    <property type="entry name" value="Cupin_2"/>
    <property type="match status" value="1"/>
</dbReference>
<proteinExistence type="predicted"/>
<evidence type="ECO:0000313" key="2">
    <source>
        <dbReference type="EMBL" id="SMP69506.1"/>
    </source>
</evidence>
<name>A0ABY1QF34_9SPHN</name>
<dbReference type="InterPro" id="IPR014710">
    <property type="entry name" value="RmlC-like_jellyroll"/>
</dbReference>
<dbReference type="EMBL" id="FXUI01000005">
    <property type="protein sequence ID" value="SMP69506.1"/>
    <property type="molecule type" value="Genomic_DNA"/>
</dbReference>
<dbReference type="Proteomes" id="UP001157910">
    <property type="component" value="Unassembled WGS sequence"/>
</dbReference>
<keyword evidence="3" id="KW-1185">Reference proteome</keyword>
<gene>
    <name evidence="2" type="ORF">SAMN06296065_105121</name>
</gene>
<evidence type="ECO:0000259" key="1">
    <source>
        <dbReference type="Pfam" id="PF07883"/>
    </source>
</evidence>
<dbReference type="SUPFAM" id="SSF51182">
    <property type="entry name" value="RmlC-like cupins"/>
    <property type="match status" value="1"/>
</dbReference>
<dbReference type="InterPro" id="IPR013096">
    <property type="entry name" value="Cupin_2"/>
</dbReference>
<organism evidence="2 3">
    <name type="scientific">Novosphingobium panipatense</name>
    <dbReference type="NCBI Taxonomy" id="428991"/>
    <lineage>
        <taxon>Bacteria</taxon>
        <taxon>Pseudomonadati</taxon>
        <taxon>Pseudomonadota</taxon>
        <taxon>Alphaproteobacteria</taxon>
        <taxon>Sphingomonadales</taxon>
        <taxon>Sphingomonadaceae</taxon>
        <taxon>Novosphingobium</taxon>
    </lineage>
</organism>
<sequence length="132" mass="14333">MTGERDLRTCPVHLGLGGRVEAQPPFVAADWYEAYAKRTAADGGEGRLVSLFDFSSDWDTWEMHPHGDELIVCISGEMTVIQERPDGAIHAETLGAGQYLINPAGVWHTANILGRASALFVTAGQGTRQLPR</sequence>
<protein>
    <submittedName>
        <fullName evidence="2">Cupin domain-containing protein</fullName>
    </submittedName>
</protein>
<feature type="domain" description="Cupin type-2" evidence="1">
    <location>
        <begin position="60"/>
        <end position="118"/>
    </location>
</feature>
<accession>A0ABY1QF34</accession>
<dbReference type="RefSeq" id="WP_283406119.1">
    <property type="nucleotide sequence ID" value="NZ_FXUI01000005.1"/>
</dbReference>
<dbReference type="InterPro" id="IPR011051">
    <property type="entry name" value="RmlC_Cupin_sf"/>
</dbReference>
<evidence type="ECO:0000313" key="3">
    <source>
        <dbReference type="Proteomes" id="UP001157910"/>
    </source>
</evidence>